<dbReference type="AlphaFoldDB" id="A0A3A5M305"/>
<proteinExistence type="predicted"/>
<comment type="caution">
    <text evidence="1">The sequence shown here is derived from an EMBL/GenBank/DDBJ whole genome shotgun (WGS) entry which is preliminary data.</text>
</comment>
<sequence length="206" mass="21535">MAASGGVVLLIAGGTYGVVAHSGGATRTSMRTTFGEVSIIRGSRFARLDAQGHTATNNLLTARAHFAGRGTPDSRRAVAASAGAITSGLHQGHDGPTQDHSWPQPVNLTWGDVLVLEAEVHNAGRTPVLFSPAQLRLKLAQAGTTITHQDTDRPPGPLGAAARERILISYLAPHSLADLELEFSDLVLDIPLRLALPPLTMSGAFS</sequence>
<accession>A0A3A5M305</accession>
<name>A0A3A5M305_9MICC</name>
<gene>
    <name evidence="1" type="ORF">D6T63_17135</name>
</gene>
<evidence type="ECO:0000313" key="2">
    <source>
        <dbReference type="Proteomes" id="UP000272560"/>
    </source>
</evidence>
<evidence type="ECO:0000313" key="1">
    <source>
        <dbReference type="EMBL" id="RJT75985.1"/>
    </source>
</evidence>
<dbReference type="EMBL" id="QZVT01000013">
    <property type="protein sequence ID" value="RJT75985.1"/>
    <property type="molecule type" value="Genomic_DNA"/>
</dbReference>
<keyword evidence="2" id="KW-1185">Reference proteome</keyword>
<organism evidence="1 2">
    <name type="scientific">Arthrobacter cheniae</name>
    <dbReference type="NCBI Taxonomy" id="1258888"/>
    <lineage>
        <taxon>Bacteria</taxon>
        <taxon>Bacillati</taxon>
        <taxon>Actinomycetota</taxon>
        <taxon>Actinomycetes</taxon>
        <taxon>Micrococcales</taxon>
        <taxon>Micrococcaceae</taxon>
        <taxon>Arthrobacter</taxon>
    </lineage>
</organism>
<dbReference type="Proteomes" id="UP000272560">
    <property type="component" value="Unassembled WGS sequence"/>
</dbReference>
<evidence type="ECO:0008006" key="3">
    <source>
        <dbReference type="Google" id="ProtNLM"/>
    </source>
</evidence>
<reference evidence="1 2" key="1">
    <citation type="submission" date="2018-09" db="EMBL/GenBank/DDBJ databases">
        <title>Novel species of Arthrobacter.</title>
        <authorList>
            <person name="Liu Q."/>
            <person name="Xin Y.-H."/>
        </authorList>
    </citation>
    <scope>NUCLEOTIDE SEQUENCE [LARGE SCALE GENOMIC DNA]</scope>
    <source>
        <strain evidence="1 2">Hz2</strain>
    </source>
</reference>
<protein>
    <recommendedName>
        <fullName evidence="3">DUF4352 domain-containing protein</fullName>
    </recommendedName>
</protein>